<name>A0ABV3DFR6_9ACTN</name>
<evidence type="ECO:0000313" key="6">
    <source>
        <dbReference type="EMBL" id="MEU8134591.1"/>
    </source>
</evidence>
<dbReference type="InterPro" id="IPR020476">
    <property type="entry name" value="Nudix_hydrolase"/>
</dbReference>
<dbReference type="InterPro" id="IPR020084">
    <property type="entry name" value="NUDIX_hydrolase_CS"/>
</dbReference>
<proteinExistence type="inferred from homology"/>
<dbReference type="Gene3D" id="3.90.79.10">
    <property type="entry name" value="Nucleoside Triphosphate Pyrophosphohydrolase"/>
    <property type="match status" value="2"/>
</dbReference>
<evidence type="ECO:0000313" key="7">
    <source>
        <dbReference type="Proteomes" id="UP001551482"/>
    </source>
</evidence>
<comment type="caution">
    <text evidence="6">The sequence shown here is derived from an EMBL/GenBank/DDBJ whole genome shotgun (WGS) entry which is preliminary data.</text>
</comment>
<dbReference type="SUPFAM" id="SSF55811">
    <property type="entry name" value="Nudix"/>
    <property type="match status" value="2"/>
</dbReference>
<dbReference type="EMBL" id="JBEZFP010000029">
    <property type="protein sequence ID" value="MEU8134591.1"/>
    <property type="molecule type" value="Genomic_DNA"/>
</dbReference>
<dbReference type="PRINTS" id="PR00502">
    <property type="entry name" value="NUDIXFAMILY"/>
</dbReference>
<reference evidence="6 7" key="1">
    <citation type="submission" date="2024-06" db="EMBL/GenBank/DDBJ databases">
        <title>The Natural Products Discovery Center: Release of the First 8490 Sequenced Strains for Exploring Actinobacteria Biosynthetic Diversity.</title>
        <authorList>
            <person name="Kalkreuter E."/>
            <person name="Kautsar S.A."/>
            <person name="Yang D."/>
            <person name="Bader C.D."/>
            <person name="Teijaro C.N."/>
            <person name="Fluegel L."/>
            <person name="Davis C.M."/>
            <person name="Simpson J.R."/>
            <person name="Lauterbach L."/>
            <person name="Steele A.D."/>
            <person name="Gui C."/>
            <person name="Meng S."/>
            <person name="Li G."/>
            <person name="Viehrig K."/>
            <person name="Ye F."/>
            <person name="Su P."/>
            <person name="Kiefer A.F."/>
            <person name="Nichols A."/>
            <person name="Cepeda A.J."/>
            <person name="Yan W."/>
            <person name="Fan B."/>
            <person name="Jiang Y."/>
            <person name="Adhikari A."/>
            <person name="Zheng C.-J."/>
            <person name="Schuster L."/>
            <person name="Cowan T.M."/>
            <person name="Smanski M.J."/>
            <person name="Chevrette M.G."/>
            <person name="De Carvalho L.P.S."/>
            <person name="Shen B."/>
        </authorList>
    </citation>
    <scope>NUCLEOTIDE SEQUENCE [LARGE SCALE GENOMIC DNA]</scope>
    <source>
        <strain evidence="6 7">NPDC048946</strain>
    </source>
</reference>
<accession>A0ABV3DFR6</accession>
<evidence type="ECO:0000256" key="4">
    <source>
        <dbReference type="RuleBase" id="RU003476"/>
    </source>
</evidence>
<protein>
    <submittedName>
        <fullName evidence="6">NUDIX domain-containing protein</fullName>
    </submittedName>
</protein>
<keyword evidence="7" id="KW-1185">Reference proteome</keyword>
<organism evidence="6 7">
    <name type="scientific">Streptodolium elevatio</name>
    <dbReference type="NCBI Taxonomy" id="3157996"/>
    <lineage>
        <taxon>Bacteria</taxon>
        <taxon>Bacillati</taxon>
        <taxon>Actinomycetota</taxon>
        <taxon>Actinomycetes</taxon>
        <taxon>Kitasatosporales</taxon>
        <taxon>Streptomycetaceae</taxon>
        <taxon>Streptodolium</taxon>
    </lineage>
</organism>
<gene>
    <name evidence="6" type="ORF">AB0C36_13880</name>
</gene>
<evidence type="ECO:0000256" key="1">
    <source>
        <dbReference type="ARBA" id="ARBA00001946"/>
    </source>
</evidence>
<evidence type="ECO:0000259" key="5">
    <source>
        <dbReference type="PROSITE" id="PS51462"/>
    </source>
</evidence>
<dbReference type="PROSITE" id="PS00893">
    <property type="entry name" value="NUDIX_BOX"/>
    <property type="match status" value="1"/>
</dbReference>
<comment type="similarity">
    <text evidence="2 4">Belongs to the Nudix hydrolase family.</text>
</comment>
<dbReference type="InterPro" id="IPR000086">
    <property type="entry name" value="NUDIX_hydrolase_dom"/>
</dbReference>
<feature type="domain" description="Nudix hydrolase" evidence="5">
    <location>
        <begin position="9"/>
        <end position="148"/>
    </location>
</feature>
<dbReference type="Pfam" id="PF00293">
    <property type="entry name" value="NUDIX"/>
    <property type="match status" value="2"/>
</dbReference>
<evidence type="ECO:0000256" key="2">
    <source>
        <dbReference type="ARBA" id="ARBA00005582"/>
    </source>
</evidence>
<dbReference type="InterPro" id="IPR015797">
    <property type="entry name" value="NUDIX_hydrolase-like_dom_sf"/>
</dbReference>
<evidence type="ECO:0000256" key="3">
    <source>
        <dbReference type="ARBA" id="ARBA00022801"/>
    </source>
</evidence>
<dbReference type="PROSITE" id="PS51462">
    <property type="entry name" value="NUDIX"/>
    <property type="match status" value="1"/>
</dbReference>
<dbReference type="Proteomes" id="UP001551482">
    <property type="component" value="Unassembled WGS sequence"/>
</dbReference>
<sequence>MAGGNARFLGATDVHVLIVDDGRVLLLRRGPDAEYGSGLWTLPSGHVEDGEDVVAAAVRETHEETGVALTPELLRCELVMQHRGPRATAKARTGWFFRAVGLTRATGRPYNAEPHKHSELMWADLDDLDSVPGGMVAYVRAGLDAIAEGRPYALHFQEPGTAVAHVPGTSALVPLAAADHHNVPLRRAFGVREWLRIGGPWTWHPDEPVPDGLPVGQSWGWLFAPDGRALVLAAPDGGLNMPGGTVEPEDADALATLRREAYEEAGAVLADSVHVGYLHDHQGLMYRGVPSARVRIAARLASLGPAAVDPATGVTWRRLLAPPRMIAALLGGGDESLAEALAAQRTAHERLGVPLCDAWTVDEVPKEGTDFE</sequence>
<dbReference type="PANTHER" id="PTHR43046">
    <property type="entry name" value="GDP-MANNOSE MANNOSYL HYDROLASE"/>
    <property type="match status" value="1"/>
</dbReference>
<dbReference type="RefSeq" id="WP_358353374.1">
    <property type="nucleotide sequence ID" value="NZ_JBEZFP010000029.1"/>
</dbReference>
<comment type="cofactor">
    <cofactor evidence="1">
        <name>Mg(2+)</name>
        <dbReference type="ChEBI" id="CHEBI:18420"/>
    </cofactor>
</comment>
<keyword evidence="3 4" id="KW-0378">Hydrolase</keyword>
<dbReference type="PANTHER" id="PTHR43046:SF14">
    <property type="entry name" value="MUTT_NUDIX FAMILY PROTEIN"/>
    <property type="match status" value="1"/>
</dbReference>